<sequence>MSSSASVVLAVVVGVLCASGVVLLLERSLTRVMIGAALLGNGLNVLIIAMAGKSGRAPLLGGDGRDERAMSDPLPQVMILTAIVITFALTAFLLAMAYRSWQLHGHDEVQDDVDDRLVAARRASAEPQDTGADAEAEAEAEAAAAAGESGELRLVDGEPGPERGRS</sequence>
<evidence type="ECO:0000256" key="4">
    <source>
        <dbReference type="ARBA" id="ARBA00022692"/>
    </source>
</evidence>
<evidence type="ECO:0000256" key="8">
    <source>
        <dbReference type="SAM" id="Phobius"/>
    </source>
</evidence>
<evidence type="ECO:0000256" key="2">
    <source>
        <dbReference type="ARBA" id="ARBA00010388"/>
    </source>
</evidence>
<feature type="region of interest" description="Disordered" evidence="7">
    <location>
        <begin position="120"/>
        <end position="166"/>
    </location>
</feature>
<feature type="transmembrane region" description="Helical" evidence="8">
    <location>
        <begin position="32"/>
        <end position="52"/>
    </location>
</feature>
<reference evidence="9 10" key="1">
    <citation type="submission" date="2023-11" db="EMBL/GenBank/DDBJ databases">
        <authorList>
            <person name="Xu M."/>
            <person name="Jiang T."/>
        </authorList>
    </citation>
    <scope>NUCLEOTIDE SEQUENCE [LARGE SCALE GENOMIC DNA]</scope>
    <source>
        <strain evidence="9 10">SD</strain>
    </source>
</reference>
<evidence type="ECO:0000313" key="10">
    <source>
        <dbReference type="Proteomes" id="UP001277761"/>
    </source>
</evidence>
<dbReference type="PANTHER" id="PTHR34583">
    <property type="entry name" value="ANTIPORTER SUBUNIT MNHC2-RELATED"/>
    <property type="match status" value="1"/>
</dbReference>
<evidence type="ECO:0000256" key="6">
    <source>
        <dbReference type="ARBA" id="ARBA00023136"/>
    </source>
</evidence>
<keyword evidence="5 8" id="KW-1133">Transmembrane helix</keyword>
<evidence type="ECO:0000256" key="7">
    <source>
        <dbReference type="SAM" id="MobiDB-lite"/>
    </source>
</evidence>
<dbReference type="RefSeq" id="WP_319954130.1">
    <property type="nucleotide sequence ID" value="NZ_JAXAVX010000004.1"/>
</dbReference>
<feature type="transmembrane region" description="Helical" evidence="8">
    <location>
        <begin position="6"/>
        <end position="25"/>
    </location>
</feature>
<keyword evidence="6 8" id="KW-0472">Membrane</keyword>
<dbReference type="InterPro" id="IPR050601">
    <property type="entry name" value="CPA3_antiporter_subunitC"/>
</dbReference>
<keyword evidence="10" id="KW-1185">Reference proteome</keyword>
<evidence type="ECO:0000313" key="9">
    <source>
        <dbReference type="EMBL" id="MDX8151975.1"/>
    </source>
</evidence>
<dbReference type="PANTHER" id="PTHR34583:SF2">
    <property type="entry name" value="ANTIPORTER SUBUNIT MNHC2-RELATED"/>
    <property type="match status" value="1"/>
</dbReference>
<dbReference type="Pfam" id="PF00420">
    <property type="entry name" value="Oxidored_q2"/>
    <property type="match status" value="1"/>
</dbReference>
<evidence type="ECO:0000256" key="3">
    <source>
        <dbReference type="ARBA" id="ARBA00022475"/>
    </source>
</evidence>
<dbReference type="Gene3D" id="1.10.287.3510">
    <property type="match status" value="1"/>
</dbReference>
<keyword evidence="4 8" id="KW-0812">Transmembrane</keyword>
<keyword evidence="3" id="KW-1003">Cell membrane</keyword>
<organism evidence="9 10">
    <name type="scientific">Patulibacter brassicae</name>
    <dbReference type="NCBI Taxonomy" id="1705717"/>
    <lineage>
        <taxon>Bacteria</taxon>
        <taxon>Bacillati</taxon>
        <taxon>Actinomycetota</taxon>
        <taxon>Thermoleophilia</taxon>
        <taxon>Solirubrobacterales</taxon>
        <taxon>Patulibacteraceae</taxon>
        <taxon>Patulibacter</taxon>
    </lineage>
</organism>
<dbReference type="Proteomes" id="UP001277761">
    <property type="component" value="Unassembled WGS sequence"/>
</dbReference>
<comment type="similarity">
    <text evidence="2">Belongs to the CPA3 antiporters (TC 2.A.63) subunit C family.</text>
</comment>
<protein>
    <submittedName>
        <fullName evidence="9">Na(+)/H(+) antiporter subunit C</fullName>
    </submittedName>
</protein>
<accession>A0ABU4VJG9</accession>
<gene>
    <name evidence="9" type="ORF">SK069_10255</name>
</gene>
<dbReference type="InterPro" id="IPR039428">
    <property type="entry name" value="NUOK/Mnh_C1-like"/>
</dbReference>
<dbReference type="EMBL" id="JAXAVX010000004">
    <property type="protein sequence ID" value="MDX8151975.1"/>
    <property type="molecule type" value="Genomic_DNA"/>
</dbReference>
<comment type="subcellular location">
    <subcellularLocation>
        <location evidence="1">Cell membrane</location>
        <topology evidence="1">Multi-pass membrane protein</topology>
    </subcellularLocation>
</comment>
<name>A0ABU4VJG9_9ACTN</name>
<comment type="caution">
    <text evidence="9">The sequence shown here is derived from an EMBL/GenBank/DDBJ whole genome shotgun (WGS) entry which is preliminary data.</text>
</comment>
<evidence type="ECO:0000256" key="1">
    <source>
        <dbReference type="ARBA" id="ARBA00004651"/>
    </source>
</evidence>
<dbReference type="NCBIfam" id="NF005929">
    <property type="entry name" value="PRK07946.1"/>
    <property type="match status" value="1"/>
</dbReference>
<feature type="transmembrane region" description="Helical" evidence="8">
    <location>
        <begin position="77"/>
        <end position="98"/>
    </location>
</feature>
<evidence type="ECO:0000256" key="5">
    <source>
        <dbReference type="ARBA" id="ARBA00022989"/>
    </source>
</evidence>
<feature type="compositionally biased region" description="Basic and acidic residues" evidence="7">
    <location>
        <begin position="150"/>
        <end position="166"/>
    </location>
</feature>
<proteinExistence type="inferred from homology"/>